<name>A0A221KB63_VITFI</name>
<dbReference type="EMBL" id="CP022423">
    <property type="protein sequence ID" value="ASM76077.1"/>
    <property type="molecule type" value="Genomic_DNA"/>
</dbReference>
<evidence type="ECO:0008006" key="3">
    <source>
        <dbReference type="Google" id="ProtNLM"/>
    </source>
</evidence>
<reference evidence="1 2" key="1">
    <citation type="submission" date="2017-07" db="EMBL/GenBank/DDBJ databases">
        <title>Complete Genome Sequence of the cosmetic ferment Vitreoscilla filiformis (ATCC15551).</title>
        <authorList>
            <person name="Contreras S."/>
            <person name="Sagory-Zalkind P."/>
            <person name="Blanquart H."/>
            <person name="Iltis A."/>
            <person name="Morand S.C."/>
        </authorList>
    </citation>
    <scope>NUCLEOTIDE SEQUENCE [LARGE SCALE GENOMIC DNA]</scope>
    <source>
        <strain evidence="1 2">ATCC 15551</strain>
    </source>
</reference>
<evidence type="ECO:0000313" key="1">
    <source>
        <dbReference type="EMBL" id="ASM76077.1"/>
    </source>
</evidence>
<dbReference type="AlphaFoldDB" id="A0A221KB63"/>
<sequence length="198" mass="21558">MRMSLLPSADLALLASNGARARLLSDWSATERPWARRVASLLLAQDGSATRLCEEVAAGPVGLTVHVQREVPADAAPALVRAQLPGEVFIERLVSLHAHGQIMMDNLSWLAPAALPPDIQVELAQGRTPIGHLLARMWIRRRTLAAPETLWPALWAHVGLPDPEATRSYAIDVPERGTAMVITECFRRGMLAASPPEY</sequence>
<organism evidence="1 2">
    <name type="scientific">Vitreoscilla filiformis</name>
    <dbReference type="NCBI Taxonomy" id="63"/>
    <lineage>
        <taxon>Bacteria</taxon>
        <taxon>Pseudomonadati</taxon>
        <taxon>Pseudomonadota</taxon>
        <taxon>Betaproteobacteria</taxon>
        <taxon>Neisseriales</taxon>
        <taxon>Neisseriaceae</taxon>
        <taxon>Vitreoscilla</taxon>
    </lineage>
</organism>
<dbReference type="Gene3D" id="3.40.1410.10">
    <property type="entry name" value="Chorismate lyase-like"/>
    <property type="match status" value="1"/>
</dbReference>
<proteinExistence type="predicted"/>
<dbReference type="Proteomes" id="UP000199729">
    <property type="component" value="Chromosome"/>
</dbReference>
<accession>A0A221KB63</accession>
<keyword evidence="2" id="KW-1185">Reference proteome</keyword>
<evidence type="ECO:0000313" key="2">
    <source>
        <dbReference type="Proteomes" id="UP000199729"/>
    </source>
</evidence>
<dbReference type="KEGG" id="vff:VITFI_CDS0298"/>
<dbReference type="InterPro" id="IPR028978">
    <property type="entry name" value="Chorismate_lyase_/UTRA_dom_sf"/>
</dbReference>
<protein>
    <recommendedName>
        <fullName evidence="3">Chorismate lyase</fullName>
    </recommendedName>
</protein>
<dbReference type="SUPFAM" id="SSF64288">
    <property type="entry name" value="Chorismate lyase-like"/>
    <property type="match status" value="1"/>
</dbReference>
<gene>
    <name evidence="1" type="ORF">VITFI_CDS0298</name>
</gene>